<reference evidence="2 3" key="1">
    <citation type="submission" date="2023-02" db="EMBL/GenBank/DDBJ databases">
        <title>Pathogen: clinical or host-associated sample.</title>
        <authorList>
            <person name="Hergert J."/>
            <person name="Casey R."/>
            <person name="Wagner J."/>
            <person name="Young E.L."/>
            <person name="Oakeson K.F."/>
        </authorList>
    </citation>
    <scope>NUCLEOTIDE SEQUENCE [LARGE SCALE GENOMIC DNA]</scope>
    <source>
        <strain evidence="2 3">2022CK-00829</strain>
    </source>
</reference>
<organism evidence="2 3">
    <name type="scientific">Paenibacillus urinalis</name>
    <dbReference type="NCBI Taxonomy" id="521520"/>
    <lineage>
        <taxon>Bacteria</taxon>
        <taxon>Bacillati</taxon>
        <taxon>Bacillota</taxon>
        <taxon>Bacilli</taxon>
        <taxon>Bacillales</taxon>
        <taxon>Paenibacillaceae</taxon>
        <taxon>Paenibacillus</taxon>
    </lineage>
</organism>
<feature type="chain" id="PRO_5045976294" evidence="1">
    <location>
        <begin position="23"/>
        <end position="566"/>
    </location>
</feature>
<dbReference type="PANTHER" id="PTHR43649">
    <property type="entry name" value="ARABINOSE-BINDING PROTEIN-RELATED"/>
    <property type="match status" value="1"/>
</dbReference>
<protein>
    <submittedName>
        <fullName evidence="2">ABC transporter substrate-binding protein</fullName>
    </submittedName>
</protein>
<dbReference type="PANTHER" id="PTHR43649:SF12">
    <property type="entry name" value="DIACETYLCHITOBIOSE BINDING PROTEIN DASA"/>
    <property type="match status" value="1"/>
</dbReference>
<keyword evidence="1" id="KW-0732">Signal</keyword>
<dbReference type="Proteomes" id="UP001221519">
    <property type="component" value="Chromosome"/>
</dbReference>
<sequence length="566" mass="63651">MRPSLKKKRFAALLLTSSLLLAAGCGSSTGSDAPESTDEDGPITFTFFGADASPNWNRMEDAVGKKITEMTGVTINAEFDISSGGGNDRISLMAASGEYPDLIFPKGNLSRLVEAGAMLDLTDLIEEHGPNIKKAYGEHFNRLKYSNEDPSIYWLPTNGAIDQTYFDATNGVAIQHRVAKELGYPEIKTIEDYEKVIREYYELHPTTEDGQPTIPLTLSADGWRRMITVTDPAVMATGGPGDGEYFIDPETYEAQLHYKRPEEKEYFRWLNKLWNDGLIDKESFVQKDDQYKAKIASGRVLSLFDPNWGFSDAENALKSSGMDENTYGFYPVTLDESFKRADFQPMGFDGYGIGITVDAKDPVRAIKFLDWLSSEEGQILRNWGIEGEHYVVEDGVRKIPTDIQDRKNNDNSNFTKETGIGLYNIFGAHYGDGVKDSTDNYYTTNFPEQIQMGYSEAEKEVLAGYGISTWKELFPSEDEFAVKEWGAAYNMPIPTDSGNYNVIYQKTQDIIQKRIPEAIIAAPDQFDAIYDNMLAELDKEGAVEMEQQYTGWIKDRVRLWTGQEID</sequence>
<dbReference type="InterPro" id="IPR050490">
    <property type="entry name" value="Bact_solute-bd_prot1"/>
</dbReference>
<dbReference type="Gene3D" id="3.40.190.10">
    <property type="entry name" value="Periplasmic binding protein-like II"/>
    <property type="match status" value="2"/>
</dbReference>
<gene>
    <name evidence="2" type="ORF">PUW25_15640</name>
</gene>
<feature type="signal peptide" evidence="1">
    <location>
        <begin position="1"/>
        <end position="22"/>
    </location>
</feature>
<accession>A0ABY7X4E3</accession>
<evidence type="ECO:0000313" key="3">
    <source>
        <dbReference type="Proteomes" id="UP001221519"/>
    </source>
</evidence>
<dbReference type="Pfam" id="PF13416">
    <property type="entry name" value="SBP_bac_8"/>
    <property type="match status" value="1"/>
</dbReference>
<dbReference type="SUPFAM" id="SSF53850">
    <property type="entry name" value="Periplasmic binding protein-like II"/>
    <property type="match status" value="1"/>
</dbReference>
<name>A0ABY7X4E3_9BACL</name>
<evidence type="ECO:0000313" key="2">
    <source>
        <dbReference type="EMBL" id="WDI00713.1"/>
    </source>
</evidence>
<dbReference type="InterPro" id="IPR006059">
    <property type="entry name" value="SBP"/>
</dbReference>
<dbReference type="RefSeq" id="WP_274337284.1">
    <property type="nucleotide sequence ID" value="NZ_CP118106.1"/>
</dbReference>
<dbReference type="EMBL" id="CP118108">
    <property type="protein sequence ID" value="WDI00713.1"/>
    <property type="molecule type" value="Genomic_DNA"/>
</dbReference>
<dbReference type="PROSITE" id="PS51257">
    <property type="entry name" value="PROKAR_LIPOPROTEIN"/>
    <property type="match status" value="1"/>
</dbReference>
<evidence type="ECO:0000256" key="1">
    <source>
        <dbReference type="SAM" id="SignalP"/>
    </source>
</evidence>
<keyword evidence="3" id="KW-1185">Reference proteome</keyword>
<proteinExistence type="predicted"/>
<dbReference type="CDD" id="cd13582">
    <property type="entry name" value="PBP2_AlgQ_like_3"/>
    <property type="match status" value="1"/>
</dbReference>